<evidence type="ECO:0000313" key="8">
    <source>
        <dbReference type="EMBL" id="TWU38557.1"/>
    </source>
</evidence>
<evidence type="ECO:0000256" key="3">
    <source>
        <dbReference type="ARBA" id="ARBA00022723"/>
    </source>
</evidence>
<evidence type="ECO:0000256" key="6">
    <source>
        <dbReference type="ARBA" id="ARBA00022837"/>
    </source>
</evidence>
<name>A0A5C6DRR6_9BACT</name>
<dbReference type="GO" id="GO:0046872">
    <property type="term" value="F:metal ion binding"/>
    <property type="evidence" value="ECO:0007669"/>
    <property type="project" value="UniProtKB-KW"/>
</dbReference>
<accession>A0A5C6DRR6</accession>
<dbReference type="InterPro" id="IPR000917">
    <property type="entry name" value="Sulfatase_N"/>
</dbReference>
<dbReference type="InterPro" id="IPR017850">
    <property type="entry name" value="Alkaline_phosphatase_core_sf"/>
</dbReference>
<dbReference type="EC" id="3.1.6.6" evidence="8"/>
<sequence length="510" mass="57196">MNRLFGELVKRFGGCQMSRSKVLTICMAFACFADATVAQTPVSTEPERPNILFIAIDDLRPALGCYGDPLAKSPNIDQFAKSARRFNRAYVQQAVCGPSRTSLLTGLLPDHTRVWHNRNRFRETHPDHVTLPQLFKQDGYRTLGFGKIFSGNEKELDPVSWSEPETLKRKGWKNYVLPHNQGKEKKQAAYEVADVADDAYPDGKLADVAVKTLENLKKDGGPFFLAVGFFKPHLPFNAPKKYWDLHDRAAFELPEGIREPVRLSPKIALHSHRELGGYKGVPKDEDLDVEQSRQLRHGYYACVSYVDAQVGKVLGALKRLGLEQNTIVVIWGDHGFALGETNRWCKATNFELDTRVPLLIRTPNLAQPGSATDSLVEMVDLYPTLAAVAGLGAPADLDGRSFSPILKDPQAPGRDTVLSQFNRPWTSTTPEVMGYSIRTENARYTRWIDWQSRETIAEELYDYSGPQNATLHAGHLIEQQNIAASHPDLLQRMNDQMDGLLASRRKVARE</sequence>
<dbReference type="InterPro" id="IPR035874">
    <property type="entry name" value="IDS"/>
</dbReference>
<keyword evidence="5 8" id="KW-0378">Hydrolase</keyword>
<keyword evidence="6" id="KW-0106">Calcium</keyword>
<dbReference type="PANTHER" id="PTHR45953:SF1">
    <property type="entry name" value="IDURONATE 2-SULFATASE"/>
    <property type="match status" value="1"/>
</dbReference>
<dbReference type="Proteomes" id="UP000319143">
    <property type="component" value="Unassembled WGS sequence"/>
</dbReference>
<dbReference type="PROSITE" id="PS00523">
    <property type="entry name" value="SULFATASE_1"/>
    <property type="match status" value="1"/>
</dbReference>
<dbReference type="Pfam" id="PF00884">
    <property type="entry name" value="Sulfatase"/>
    <property type="match status" value="1"/>
</dbReference>
<dbReference type="OrthoDB" id="9782218at2"/>
<dbReference type="GO" id="GO:0005737">
    <property type="term" value="C:cytoplasm"/>
    <property type="evidence" value="ECO:0007669"/>
    <property type="project" value="TreeGrafter"/>
</dbReference>
<dbReference type="PANTHER" id="PTHR45953">
    <property type="entry name" value="IDURONATE 2-SULFATASE"/>
    <property type="match status" value="1"/>
</dbReference>
<dbReference type="CDD" id="cd16030">
    <property type="entry name" value="iduronate-2-sulfatase"/>
    <property type="match status" value="1"/>
</dbReference>
<organism evidence="8 9">
    <name type="scientific">Novipirellula artificiosorum</name>
    <dbReference type="NCBI Taxonomy" id="2528016"/>
    <lineage>
        <taxon>Bacteria</taxon>
        <taxon>Pseudomonadati</taxon>
        <taxon>Planctomycetota</taxon>
        <taxon>Planctomycetia</taxon>
        <taxon>Pirellulales</taxon>
        <taxon>Pirellulaceae</taxon>
        <taxon>Novipirellula</taxon>
    </lineage>
</organism>
<dbReference type="EMBL" id="SJPV01000004">
    <property type="protein sequence ID" value="TWU38557.1"/>
    <property type="molecule type" value="Genomic_DNA"/>
</dbReference>
<comment type="cofactor">
    <cofactor evidence="1">
        <name>Ca(2+)</name>
        <dbReference type="ChEBI" id="CHEBI:29108"/>
    </cofactor>
</comment>
<protein>
    <submittedName>
        <fullName evidence="8">Choline-sulfatase</fullName>
        <ecNumber evidence="8">3.1.6.6</ecNumber>
    </submittedName>
</protein>
<keyword evidence="4" id="KW-0732">Signal</keyword>
<evidence type="ECO:0000256" key="2">
    <source>
        <dbReference type="ARBA" id="ARBA00008779"/>
    </source>
</evidence>
<evidence type="ECO:0000256" key="5">
    <source>
        <dbReference type="ARBA" id="ARBA00022801"/>
    </source>
</evidence>
<dbReference type="GO" id="GO:0004423">
    <property type="term" value="F:iduronate-2-sulfatase activity"/>
    <property type="evidence" value="ECO:0007669"/>
    <property type="project" value="InterPro"/>
</dbReference>
<evidence type="ECO:0000259" key="7">
    <source>
        <dbReference type="Pfam" id="PF00884"/>
    </source>
</evidence>
<feature type="domain" description="Sulfatase N-terminal" evidence="7">
    <location>
        <begin position="49"/>
        <end position="390"/>
    </location>
</feature>
<dbReference type="Gene3D" id="3.40.720.10">
    <property type="entry name" value="Alkaline Phosphatase, subunit A"/>
    <property type="match status" value="1"/>
</dbReference>
<reference evidence="8 9" key="1">
    <citation type="submission" date="2019-02" db="EMBL/GenBank/DDBJ databases">
        <title>Deep-cultivation of Planctomycetes and their phenomic and genomic characterization uncovers novel biology.</title>
        <authorList>
            <person name="Wiegand S."/>
            <person name="Jogler M."/>
            <person name="Boedeker C."/>
            <person name="Pinto D."/>
            <person name="Vollmers J."/>
            <person name="Rivas-Marin E."/>
            <person name="Kohn T."/>
            <person name="Peeters S.H."/>
            <person name="Heuer A."/>
            <person name="Rast P."/>
            <person name="Oberbeckmann S."/>
            <person name="Bunk B."/>
            <person name="Jeske O."/>
            <person name="Meyerdierks A."/>
            <person name="Storesund J.E."/>
            <person name="Kallscheuer N."/>
            <person name="Luecker S."/>
            <person name="Lage O.M."/>
            <person name="Pohl T."/>
            <person name="Merkel B.J."/>
            <person name="Hornburger P."/>
            <person name="Mueller R.-W."/>
            <person name="Bruemmer F."/>
            <person name="Labrenz M."/>
            <person name="Spormann A.M."/>
            <person name="Op Den Camp H."/>
            <person name="Overmann J."/>
            <person name="Amann R."/>
            <person name="Jetten M.S.M."/>
            <person name="Mascher T."/>
            <person name="Medema M.H."/>
            <person name="Devos D.P."/>
            <person name="Kaster A.-K."/>
            <person name="Ovreas L."/>
            <person name="Rohde M."/>
            <person name="Galperin M.Y."/>
            <person name="Jogler C."/>
        </authorList>
    </citation>
    <scope>NUCLEOTIDE SEQUENCE [LARGE SCALE GENOMIC DNA]</scope>
    <source>
        <strain evidence="8 9">Poly41</strain>
    </source>
</reference>
<keyword evidence="9" id="KW-1185">Reference proteome</keyword>
<dbReference type="InterPro" id="IPR024607">
    <property type="entry name" value="Sulfatase_CS"/>
</dbReference>
<comment type="similarity">
    <text evidence="2">Belongs to the sulfatase family.</text>
</comment>
<dbReference type="AlphaFoldDB" id="A0A5C6DRR6"/>
<dbReference type="GO" id="GO:0047753">
    <property type="term" value="F:choline-sulfatase activity"/>
    <property type="evidence" value="ECO:0007669"/>
    <property type="project" value="UniProtKB-EC"/>
</dbReference>
<comment type="caution">
    <text evidence="8">The sequence shown here is derived from an EMBL/GenBank/DDBJ whole genome shotgun (WGS) entry which is preliminary data.</text>
</comment>
<gene>
    <name evidence="8" type="primary">betC_15</name>
    <name evidence="8" type="ORF">Poly41_30340</name>
</gene>
<evidence type="ECO:0000256" key="1">
    <source>
        <dbReference type="ARBA" id="ARBA00001913"/>
    </source>
</evidence>
<keyword evidence="3" id="KW-0479">Metal-binding</keyword>
<evidence type="ECO:0000256" key="4">
    <source>
        <dbReference type="ARBA" id="ARBA00022729"/>
    </source>
</evidence>
<proteinExistence type="inferred from homology"/>
<dbReference type="RefSeq" id="WP_146526926.1">
    <property type="nucleotide sequence ID" value="NZ_SJPV01000004.1"/>
</dbReference>
<dbReference type="SUPFAM" id="SSF53649">
    <property type="entry name" value="Alkaline phosphatase-like"/>
    <property type="match status" value="1"/>
</dbReference>
<evidence type="ECO:0000313" key="9">
    <source>
        <dbReference type="Proteomes" id="UP000319143"/>
    </source>
</evidence>